<accession>A0ABV4U5K4</accession>
<evidence type="ECO:0000313" key="1">
    <source>
        <dbReference type="EMBL" id="MFA9477744.1"/>
    </source>
</evidence>
<dbReference type="EMBL" id="JBGUBD010000003">
    <property type="protein sequence ID" value="MFA9477744.1"/>
    <property type="molecule type" value="Genomic_DNA"/>
</dbReference>
<dbReference type="Proteomes" id="UP001575105">
    <property type="component" value="Unassembled WGS sequence"/>
</dbReference>
<dbReference type="RefSeq" id="WP_425344670.1">
    <property type="nucleotide sequence ID" value="NZ_JBGUBD010000003.1"/>
</dbReference>
<name>A0ABV4U5K4_9BACT</name>
<gene>
    <name evidence="1" type="ORF">ACERK3_05485</name>
</gene>
<evidence type="ECO:0008006" key="3">
    <source>
        <dbReference type="Google" id="ProtNLM"/>
    </source>
</evidence>
<evidence type="ECO:0000313" key="2">
    <source>
        <dbReference type="Proteomes" id="UP001575105"/>
    </source>
</evidence>
<proteinExistence type="predicted"/>
<reference evidence="1 2" key="1">
    <citation type="submission" date="2024-08" db="EMBL/GenBank/DDBJ databases">
        <title>Whole-genome sequencing of halo(alkali)philic microorganisms from hypersaline lakes.</title>
        <authorList>
            <person name="Sorokin D.Y."/>
            <person name="Merkel A.Y."/>
            <person name="Messina E."/>
            <person name="Yakimov M."/>
        </authorList>
    </citation>
    <scope>NUCLEOTIDE SEQUENCE [LARGE SCALE GENOMIC DNA]</scope>
    <source>
        <strain evidence="1 2">AB-hyl4</strain>
    </source>
</reference>
<sequence>MTRSSNEVSVVALPPYLSPNELAERWRCSRSSVDRIAQRAGLSRTFLGEGKNGIVRYMRKEVEAYEASRRV</sequence>
<keyword evidence="2" id="KW-1185">Reference proteome</keyword>
<protein>
    <recommendedName>
        <fullName evidence="3">Helix-turn-helix domain-containing protein</fullName>
    </recommendedName>
</protein>
<organism evidence="1 2">
    <name type="scientific">Natronomicrosphaera hydrolytica</name>
    <dbReference type="NCBI Taxonomy" id="3242702"/>
    <lineage>
        <taxon>Bacteria</taxon>
        <taxon>Pseudomonadati</taxon>
        <taxon>Planctomycetota</taxon>
        <taxon>Phycisphaerae</taxon>
        <taxon>Phycisphaerales</taxon>
        <taxon>Phycisphaeraceae</taxon>
        <taxon>Natronomicrosphaera</taxon>
    </lineage>
</organism>
<comment type="caution">
    <text evidence="1">The sequence shown here is derived from an EMBL/GenBank/DDBJ whole genome shotgun (WGS) entry which is preliminary data.</text>
</comment>